<evidence type="ECO:0000313" key="10">
    <source>
        <dbReference type="Ensembl" id="ENSACAP00000017717.3"/>
    </source>
</evidence>
<feature type="domain" description="Thiolase N-terminal" evidence="8">
    <location>
        <begin position="72"/>
        <end position="331"/>
    </location>
</feature>
<keyword evidence="3 6" id="KW-0808">Transferase</keyword>
<accession>G1KUL9</accession>
<dbReference type="PANTHER" id="PTHR18919">
    <property type="entry name" value="ACETYL-COA C-ACYLTRANSFERASE"/>
    <property type="match status" value="1"/>
</dbReference>
<dbReference type="SUPFAM" id="SSF53901">
    <property type="entry name" value="Thiolase-like"/>
    <property type="match status" value="2"/>
</dbReference>
<dbReference type="Bgee" id="ENSACAG00000017990">
    <property type="expression patterns" value="Expressed in kidney and 14 other cell types or tissues"/>
</dbReference>
<gene>
    <name evidence="10" type="primary">ACAA2</name>
</gene>
<evidence type="ECO:0000256" key="6">
    <source>
        <dbReference type="RuleBase" id="RU003557"/>
    </source>
</evidence>
<dbReference type="PROSITE" id="PS00737">
    <property type="entry name" value="THIOLASE_2"/>
    <property type="match status" value="1"/>
</dbReference>
<dbReference type="GO" id="GO:0071456">
    <property type="term" value="P:cellular response to hypoxia"/>
    <property type="evidence" value="ECO:0007669"/>
    <property type="project" value="Ensembl"/>
</dbReference>
<dbReference type="GO" id="GO:0005739">
    <property type="term" value="C:mitochondrion"/>
    <property type="evidence" value="ECO:0000318"/>
    <property type="project" value="GO_Central"/>
</dbReference>
<evidence type="ECO:0000259" key="8">
    <source>
        <dbReference type="Pfam" id="PF00108"/>
    </source>
</evidence>
<evidence type="ECO:0000313" key="11">
    <source>
        <dbReference type="Proteomes" id="UP000001646"/>
    </source>
</evidence>
<dbReference type="InterPro" id="IPR020615">
    <property type="entry name" value="Thiolase_acyl_enz_int_AS"/>
</dbReference>
<dbReference type="PROSITE" id="PS00099">
    <property type="entry name" value="THIOLASE_3"/>
    <property type="match status" value="1"/>
</dbReference>
<feature type="chain" id="PRO_5003413648" evidence="7">
    <location>
        <begin position="19"/>
        <end position="462"/>
    </location>
</feature>
<evidence type="ECO:0000259" key="9">
    <source>
        <dbReference type="Pfam" id="PF02803"/>
    </source>
</evidence>
<dbReference type="InParanoid" id="G1KUL9"/>
<dbReference type="InterPro" id="IPR020617">
    <property type="entry name" value="Thiolase_C"/>
</dbReference>
<dbReference type="GO" id="GO:0036064">
    <property type="term" value="C:ciliary basal body"/>
    <property type="evidence" value="ECO:0007669"/>
    <property type="project" value="Ensembl"/>
</dbReference>
<dbReference type="PANTHER" id="PTHR18919:SF107">
    <property type="entry name" value="ACETYL-COA ACETYLTRANSFERASE, CYTOSOLIC"/>
    <property type="match status" value="1"/>
</dbReference>
<keyword evidence="5 6" id="KW-0012">Acyltransferase</keyword>
<dbReference type="AlphaFoldDB" id="G1KUL9"/>
<keyword evidence="7" id="KW-0732">Signal</keyword>
<evidence type="ECO:0000256" key="7">
    <source>
        <dbReference type="SAM" id="SignalP"/>
    </source>
</evidence>
<comment type="similarity">
    <text evidence="2 6">Belongs to the thiolase-like superfamily. Thiolase family.</text>
</comment>
<dbReference type="Ensembl" id="ENSACAT00000018065.4">
    <property type="protein sequence ID" value="ENSACAP00000017717.3"/>
    <property type="gene ID" value="ENSACAG00000017990.4"/>
</dbReference>
<comment type="pathway">
    <text evidence="1">Lipid metabolism; fatty acid beta-oxidation.</text>
</comment>
<feature type="signal peptide" evidence="7">
    <location>
        <begin position="1"/>
        <end position="18"/>
    </location>
</feature>
<dbReference type="eggNOG" id="KOG1391">
    <property type="taxonomic scope" value="Eukaryota"/>
</dbReference>
<dbReference type="Proteomes" id="UP000001646">
    <property type="component" value="Chromosome 2"/>
</dbReference>
<reference evidence="10" key="2">
    <citation type="submission" date="2025-08" db="UniProtKB">
        <authorList>
            <consortium name="Ensembl"/>
        </authorList>
    </citation>
    <scope>IDENTIFICATION</scope>
</reference>
<dbReference type="GO" id="GO:0003985">
    <property type="term" value="F:acetyl-CoA C-acetyltransferase activity"/>
    <property type="evidence" value="ECO:0000318"/>
    <property type="project" value="GO_Central"/>
</dbReference>
<dbReference type="InterPro" id="IPR002155">
    <property type="entry name" value="Thiolase"/>
</dbReference>
<dbReference type="GeneTree" id="ENSGT01030000234626"/>
<dbReference type="GO" id="GO:0016604">
    <property type="term" value="C:nuclear body"/>
    <property type="evidence" value="ECO:0007669"/>
    <property type="project" value="Ensembl"/>
</dbReference>
<reference evidence="10 11" key="1">
    <citation type="submission" date="2009-12" db="EMBL/GenBank/DDBJ databases">
        <title>The Genome Sequence of Anolis carolinensis (Green Anole Lizard).</title>
        <authorList>
            <consortium name="The Genome Sequencing Platform"/>
            <person name="Di Palma F."/>
            <person name="Alfoldi J."/>
            <person name="Heiman D."/>
            <person name="Young S."/>
            <person name="Grabherr M."/>
            <person name="Johnson J."/>
            <person name="Lander E.S."/>
            <person name="Lindblad-Toh K."/>
        </authorList>
    </citation>
    <scope>NUCLEOTIDE SEQUENCE [LARGE SCALE GENOMIC DNA]</scope>
    <source>
        <strain evidence="10 11">JBL SC #1</strain>
    </source>
</reference>
<dbReference type="NCBIfam" id="TIGR01930">
    <property type="entry name" value="AcCoA-C-Actrans"/>
    <property type="match status" value="1"/>
</dbReference>
<dbReference type="GO" id="GO:1902109">
    <property type="term" value="P:negative regulation of mitochondrial membrane permeability involved in apoptotic process"/>
    <property type="evidence" value="ECO:0007669"/>
    <property type="project" value="Ensembl"/>
</dbReference>
<evidence type="ECO:0000256" key="5">
    <source>
        <dbReference type="ARBA" id="ARBA00023315"/>
    </source>
</evidence>
<protein>
    <submittedName>
        <fullName evidence="10">Acetyl-CoA acyltransferase 2</fullName>
    </submittedName>
</protein>
<keyword evidence="4" id="KW-0809">Transit peptide</keyword>
<dbReference type="GO" id="GO:1901029">
    <property type="term" value="P:negative regulation of mitochondrial outer membrane permeabilization involved in apoptotic signaling pathway"/>
    <property type="evidence" value="ECO:0007669"/>
    <property type="project" value="Ensembl"/>
</dbReference>
<evidence type="ECO:0000256" key="2">
    <source>
        <dbReference type="ARBA" id="ARBA00010982"/>
    </source>
</evidence>
<dbReference type="InterPro" id="IPR020610">
    <property type="entry name" value="Thiolase_AS"/>
</dbReference>
<dbReference type="InterPro" id="IPR020616">
    <property type="entry name" value="Thiolase_N"/>
</dbReference>
<dbReference type="GO" id="GO:0047617">
    <property type="term" value="F:fatty acyl-CoA hydrolase activity"/>
    <property type="evidence" value="ECO:0007669"/>
    <property type="project" value="Ensembl"/>
</dbReference>
<dbReference type="CDD" id="cd00751">
    <property type="entry name" value="thiolase"/>
    <property type="match status" value="1"/>
</dbReference>
<reference evidence="10" key="3">
    <citation type="submission" date="2025-09" db="UniProtKB">
        <authorList>
            <consortium name="Ensembl"/>
        </authorList>
    </citation>
    <scope>IDENTIFICATION</scope>
</reference>
<name>G1KUL9_ANOCA</name>
<dbReference type="HOGENOM" id="CLU_031026_0_0_1"/>
<evidence type="ECO:0000256" key="4">
    <source>
        <dbReference type="ARBA" id="ARBA00022946"/>
    </source>
</evidence>
<dbReference type="Pfam" id="PF02803">
    <property type="entry name" value="Thiolase_C"/>
    <property type="match status" value="1"/>
</dbReference>
<feature type="domain" description="Thiolase C-terminal" evidence="9">
    <location>
        <begin position="338"/>
        <end position="459"/>
    </location>
</feature>
<sequence length="462" mass="49103">MQARLLLLQSLSLQAWEGEEGEGKAGQRAEAPPSRPFLLCKGQPAFLLSFLPSFLPRLFRKRAAAMALLRGVFIVSAKRTPFGAFGGFLKDFTVTNLSEIAARSALSAGKVSPEIVDSVIMGNVMQSASDAIYLARHVGLRIGVPVAVPALTVNRLCGSGFQSIVNGCQEICLKESEIVLCGGTENMSQAPYTVRNARFGTKLGVDLKLEDTLWAGLTDSHIKTPMGGTAENLAAQHKITREECDRYALKTQQRWKAAHEAGYFKAEMAPVEVKTKKGKQNVETDEHPRPDVTLEQLAKLPLVFKKDGTVTAGNASGVCDGAGAVILASEDAVQKHSLTPLARIVAYHVSGCDPNIMGIGPVFAITEALKKAGLSLKDMDLVEVNEAFAPQYLAVEKVLGLDPEKTNVNGGAIALGHPLAASGSRITAHLTHELRRRGGKYAVGSACIGGGQGIAVIIQNTA</sequence>
<dbReference type="InterPro" id="IPR020613">
    <property type="entry name" value="Thiolase_CS"/>
</dbReference>
<proteinExistence type="inferred from homology"/>
<dbReference type="PROSITE" id="PS00098">
    <property type="entry name" value="THIOLASE_1"/>
    <property type="match status" value="1"/>
</dbReference>
<organism evidence="10 11">
    <name type="scientific">Anolis carolinensis</name>
    <name type="common">Green anole</name>
    <name type="synonym">American chameleon</name>
    <dbReference type="NCBI Taxonomy" id="28377"/>
    <lineage>
        <taxon>Eukaryota</taxon>
        <taxon>Metazoa</taxon>
        <taxon>Chordata</taxon>
        <taxon>Craniata</taxon>
        <taxon>Vertebrata</taxon>
        <taxon>Euteleostomi</taxon>
        <taxon>Lepidosauria</taxon>
        <taxon>Squamata</taxon>
        <taxon>Bifurcata</taxon>
        <taxon>Unidentata</taxon>
        <taxon>Episquamata</taxon>
        <taxon>Toxicofera</taxon>
        <taxon>Iguania</taxon>
        <taxon>Dactyloidae</taxon>
        <taxon>Anolis</taxon>
    </lineage>
</organism>
<keyword evidence="11" id="KW-1185">Reference proteome</keyword>
<dbReference type="InterPro" id="IPR016039">
    <property type="entry name" value="Thiolase-like"/>
</dbReference>
<evidence type="ECO:0000256" key="1">
    <source>
        <dbReference type="ARBA" id="ARBA00005005"/>
    </source>
</evidence>
<dbReference type="FunFam" id="3.40.47.10:FF:000010">
    <property type="entry name" value="Acetyl-CoA acetyltransferase (Thiolase)"/>
    <property type="match status" value="1"/>
</dbReference>
<dbReference type="STRING" id="28377.ENSACAP00000017717"/>
<dbReference type="GO" id="GO:0006635">
    <property type="term" value="P:fatty acid beta-oxidation"/>
    <property type="evidence" value="ECO:0000318"/>
    <property type="project" value="GO_Central"/>
</dbReference>
<dbReference type="Pfam" id="PF00108">
    <property type="entry name" value="Thiolase_N"/>
    <property type="match status" value="1"/>
</dbReference>
<dbReference type="Gene3D" id="3.40.47.10">
    <property type="match status" value="2"/>
</dbReference>
<evidence type="ECO:0000256" key="3">
    <source>
        <dbReference type="ARBA" id="ARBA00022679"/>
    </source>
</evidence>